<keyword evidence="1" id="KW-1133">Transmembrane helix</keyword>
<dbReference type="AlphaFoldDB" id="A0A8H9L0V2"/>
<proteinExistence type="predicted"/>
<comment type="caution">
    <text evidence="2">The sequence shown here is derived from an EMBL/GenBank/DDBJ whole genome shotgun (WGS) entry which is preliminary data.</text>
</comment>
<keyword evidence="3" id="KW-1185">Reference proteome</keyword>
<keyword evidence="1" id="KW-0812">Transmembrane</keyword>
<keyword evidence="1" id="KW-0472">Membrane</keyword>
<reference evidence="2" key="1">
    <citation type="journal article" date="2014" name="Int. J. Syst. Evol. Microbiol.">
        <title>Complete genome sequence of Corynebacterium casei LMG S-19264T (=DSM 44701T), isolated from a smear-ripened cheese.</title>
        <authorList>
            <consortium name="US DOE Joint Genome Institute (JGI-PGF)"/>
            <person name="Walter F."/>
            <person name="Albersmeier A."/>
            <person name="Kalinowski J."/>
            <person name="Ruckert C."/>
        </authorList>
    </citation>
    <scope>NUCLEOTIDE SEQUENCE</scope>
    <source>
        <strain evidence="2">JCM 3051</strain>
    </source>
</reference>
<dbReference type="RefSeq" id="WP_171104264.1">
    <property type="nucleotide sequence ID" value="NZ_BMPT01000002.1"/>
</dbReference>
<evidence type="ECO:0000313" key="2">
    <source>
        <dbReference type="EMBL" id="GGM12903.1"/>
    </source>
</evidence>
<evidence type="ECO:0000256" key="1">
    <source>
        <dbReference type="SAM" id="Phobius"/>
    </source>
</evidence>
<sequence length="145" mass="16250">MSEDLVGLLFIVAGVALAGAFSRWLFRRAARGRVGSGVVEVVLWAPSGRLPGLSRKKKWIKAKVTTDEAGRLVWVKPAGEPVSLTLRSRDPRPRNKSDLFFLDPGTPVWEALTDDDQELRLVIPQESEHRFVEQFPVHGQFTTQM</sequence>
<feature type="transmembrane region" description="Helical" evidence="1">
    <location>
        <begin position="6"/>
        <end position="26"/>
    </location>
</feature>
<evidence type="ECO:0000313" key="3">
    <source>
        <dbReference type="Proteomes" id="UP000655589"/>
    </source>
</evidence>
<protein>
    <recommendedName>
        <fullName evidence="4">DUF2550 family protein</fullName>
    </recommendedName>
</protein>
<organism evidence="2 3">
    <name type="scientific">Promicromonospora citrea</name>
    <dbReference type="NCBI Taxonomy" id="43677"/>
    <lineage>
        <taxon>Bacteria</taxon>
        <taxon>Bacillati</taxon>
        <taxon>Actinomycetota</taxon>
        <taxon>Actinomycetes</taxon>
        <taxon>Micrococcales</taxon>
        <taxon>Promicromonosporaceae</taxon>
        <taxon>Promicromonospora</taxon>
    </lineage>
</organism>
<reference evidence="2" key="2">
    <citation type="submission" date="2020-09" db="EMBL/GenBank/DDBJ databases">
        <authorList>
            <person name="Sun Q."/>
            <person name="Ohkuma M."/>
        </authorList>
    </citation>
    <scope>NUCLEOTIDE SEQUENCE</scope>
    <source>
        <strain evidence="2">JCM 3051</strain>
    </source>
</reference>
<gene>
    <name evidence="2" type="ORF">GCM10010102_05660</name>
</gene>
<name>A0A8H9L0V2_9MICO</name>
<evidence type="ECO:0008006" key="4">
    <source>
        <dbReference type="Google" id="ProtNLM"/>
    </source>
</evidence>
<dbReference type="Proteomes" id="UP000655589">
    <property type="component" value="Unassembled WGS sequence"/>
</dbReference>
<dbReference type="EMBL" id="BMPT01000002">
    <property type="protein sequence ID" value="GGM12903.1"/>
    <property type="molecule type" value="Genomic_DNA"/>
</dbReference>
<accession>A0A8H9L0V2</accession>